<proteinExistence type="inferred from homology"/>
<dbReference type="InterPro" id="IPR008979">
    <property type="entry name" value="Galactose-bd-like_sf"/>
</dbReference>
<dbReference type="InterPro" id="IPR006102">
    <property type="entry name" value="Ig-like_GH2"/>
</dbReference>
<dbReference type="SUPFAM" id="SSF49785">
    <property type="entry name" value="Galactose-binding domain-like"/>
    <property type="match status" value="1"/>
</dbReference>
<dbReference type="GO" id="GO:0030246">
    <property type="term" value="F:carbohydrate binding"/>
    <property type="evidence" value="ECO:0007669"/>
    <property type="project" value="InterPro"/>
</dbReference>
<dbReference type="Pfam" id="PF02929">
    <property type="entry name" value="Bgal_small_N"/>
    <property type="match status" value="1"/>
</dbReference>
<reference evidence="10" key="1">
    <citation type="submission" date="2021-09" db="EMBL/GenBank/DDBJ databases">
        <title>Lactobacillus species from Apis mellifera, Switzerland.</title>
        <authorList>
            <person name="Pfister J."/>
            <person name="Brown A."/>
            <person name="Neumann P."/>
            <person name="Collaud A."/>
            <person name="Retschnig G."/>
            <person name="Perreten V."/>
        </authorList>
    </citation>
    <scope>NUCLEOTIDE SEQUENCE</scope>
    <source>
        <strain evidence="10">IBH002</strain>
    </source>
</reference>
<dbReference type="EMBL" id="CP084389">
    <property type="protein sequence ID" value="UZX29695.1"/>
    <property type="molecule type" value="Genomic_DNA"/>
</dbReference>
<dbReference type="Pfam" id="PF02837">
    <property type="entry name" value="Glyco_hydro_2_N"/>
    <property type="match status" value="1"/>
</dbReference>
<dbReference type="GO" id="GO:0004565">
    <property type="term" value="F:beta-galactosidase activity"/>
    <property type="evidence" value="ECO:0007669"/>
    <property type="project" value="UniProtKB-EC"/>
</dbReference>
<dbReference type="Gene3D" id="2.60.120.260">
    <property type="entry name" value="Galactose-binding domain-like"/>
    <property type="match status" value="1"/>
</dbReference>
<name>A0AA47GGX5_9LACO</name>
<evidence type="ECO:0000256" key="1">
    <source>
        <dbReference type="ARBA" id="ARBA00001412"/>
    </source>
</evidence>
<evidence type="ECO:0000256" key="2">
    <source>
        <dbReference type="ARBA" id="ARBA00007401"/>
    </source>
</evidence>
<organism evidence="10 11">
    <name type="scientific">Lactobacillus helsingborgensis</name>
    <dbReference type="NCBI Taxonomy" id="1218494"/>
    <lineage>
        <taxon>Bacteria</taxon>
        <taxon>Bacillati</taxon>
        <taxon>Bacillota</taxon>
        <taxon>Bacilli</taxon>
        <taxon>Lactobacillales</taxon>
        <taxon>Lactobacillaceae</taxon>
        <taxon>Lactobacillus</taxon>
    </lineage>
</organism>
<evidence type="ECO:0000256" key="4">
    <source>
        <dbReference type="ARBA" id="ARBA00013303"/>
    </source>
</evidence>
<dbReference type="SUPFAM" id="SSF74650">
    <property type="entry name" value="Galactose mutarotase-like"/>
    <property type="match status" value="1"/>
</dbReference>
<dbReference type="InterPro" id="IPR006101">
    <property type="entry name" value="Glyco_hydro_2"/>
</dbReference>
<dbReference type="GO" id="GO:0009341">
    <property type="term" value="C:beta-galactosidase complex"/>
    <property type="evidence" value="ECO:0007669"/>
    <property type="project" value="InterPro"/>
</dbReference>
<evidence type="ECO:0000256" key="5">
    <source>
        <dbReference type="ARBA" id="ARBA00022801"/>
    </source>
</evidence>
<comment type="catalytic activity">
    <reaction evidence="1 8">
        <text>Hydrolysis of terminal non-reducing beta-D-galactose residues in beta-D-galactosides.</text>
        <dbReference type="EC" id="3.2.1.23"/>
    </reaction>
</comment>
<dbReference type="Gene3D" id="2.70.98.10">
    <property type="match status" value="1"/>
</dbReference>
<dbReference type="Pfam" id="PF00703">
    <property type="entry name" value="Glyco_hydro_2"/>
    <property type="match status" value="1"/>
</dbReference>
<evidence type="ECO:0000256" key="3">
    <source>
        <dbReference type="ARBA" id="ARBA00012756"/>
    </source>
</evidence>
<comment type="similarity">
    <text evidence="2 8">Belongs to the glycosyl hydrolase 2 family.</text>
</comment>
<dbReference type="Pfam" id="PF16353">
    <property type="entry name" value="LacZ_4"/>
    <property type="match status" value="1"/>
</dbReference>
<gene>
    <name evidence="10" type="ORF">LDX53_00165</name>
</gene>
<keyword evidence="11" id="KW-1185">Reference proteome</keyword>
<dbReference type="GO" id="GO:0005990">
    <property type="term" value="P:lactose catabolic process"/>
    <property type="evidence" value="ECO:0007669"/>
    <property type="project" value="TreeGrafter"/>
</dbReference>
<keyword evidence="5 8" id="KW-0378">Hydrolase</keyword>
<dbReference type="PROSITE" id="PS00719">
    <property type="entry name" value="GLYCOSYL_HYDROL_F2_1"/>
    <property type="match status" value="1"/>
</dbReference>
<evidence type="ECO:0000313" key="10">
    <source>
        <dbReference type="EMBL" id="UZX29695.1"/>
    </source>
</evidence>
<dbReference type="InterPro" id="IPR023230">
    <property type="entry name" value="Glyco_hydro_2_CS"/>
</dbReference>
<evidence type="ECO:0000256" key="8">
    <source>
        <dbReference type="RuleBase" id="RU361154"/>
    </source>
</evidence>
<dbReference type="SMART" id="SM01038">
    <property type="entry name" value="Bgal_small_N"/>
    <property type="match status" value="1"/>
</dbReference>
<sequence>MTAKIKNPTLDWLSDPQVFQINRLPAHADFAFYQNQAEFQSKKTSLKQSLNGTWKVHVAQNLSTAPLNFYKNDFNDSGFSYVKVPGQLELQGFNHPKYVNTQYPWDGHEQLVPPAIPQKFNPVASYVKRFELKDNLKNKKVFLSFQGVQTAFYVWLNGHFVGYSEDSFTPSEFDISDYLLSGTNRLAVAVFKYSSASWLEDQDMIRLSGIFRDVYLYAVPATYIKDLHYQPVLNADFSEGKVSVTAKVENKNEQTKFRFELFAPDKHKVLEQTLSDKELAQAVFKVAHPKLWSAEEPNLYNAVLSIFNQENLVEITSTQIGFRRFEKKNGIMLLNGKRIVFKGIDRHEFNYRFGHSVTKEDMIFDVKFMKQHNINAVRTSHYPNHPFWYKLCDQYGIYMIDEVNLETHGCWLQIDALGKSWNIPGDHPEWLPAIIDRDNSMFQRDKNHPAILIWSLGNESYTGKDLVASANWFHQHDQSRLVHYEGFFRGGANQKYSDMDTHMYWKPQDIINQLEKHTDRPFIQCEYMHSMGNSTGGMKLDTELADKYPNYQGAFIWDFIDQGLLTTDPRGQKCISYGGDWTDRPSDYEFCGDGILLADRTPSPKAAEVKQDYSNIKIRIDQDGFTIKNKNLFIDTANLIFTAKVLKDGKLLKEQDFNLVVEPGKSLQQSLPWSTGTQPGEYVAEVAAKLKNDTLWAPKNYEICFAQKLIKSINKPAAQKSKLNLVNGSTNIGVSGEHFSLQLSKAKGGLSSYKYDGQEYISEIPKSSYWRALTNNDDGYNGGFELGMWSIAGKYQKLIDSDIAQTETTVTMSFKYQLALPEKVFNTITYTVTQDGAVTVTLSYPGHKNLPNIPAIGVDFKLPLQFNHYEFYGLGPDENYSDRNNGVKLGIFKGNAQDNFTPYLVPQEAGNHGATRWLKVYDDSGRGLKFTALNKPFEQSVLPYSEYEIQNAYHHYELPQPYCTRVRILAKQMGVGGDDSWGAPVHAQYQIKADSPITLTFKFQGFSDSQ</sequence>
<evidence type="ECO:0000256" key="7">
    <source>
        <dbReference type="ARBA" id="ARBA00032230"/>
    </source>
</evidence>
<keyword evidence="6 8" id="KW-0326">Glycosidase</keyword>
<dbReference type="SUPFAM" id="SSF49303">
    <property type="entry name" value="beta-Galactosidase/glucuronidase domain"/>
    <property type="match status" value="2"/>
</dbReference>
<dbReference type="Gene3D" id="3.20.20.80">
    <property type="entry name" value="Glycosidases"/>
    <property type="match status" value="1"/>
</dbReference>
<evidence type="ECO:0000259" key="9">
    <source>
        <dbReference type="SMART" id="SM01038"/>
    </source>
</evidence>
<dbReference type="InterPro" id="IPR014718">
    <property type="entry name" value="GH-type_carb-bd"/>
</dbReference>
<dbReference type="PRINTS" id="PR00132">
    <property type="entry name" value="GLHYDRLASE2"/>
</dbReference>
<dbReference type="AlphaFoldDB" id="A0AA47GGX5"/>
<dbReference type="InterPro" id="IPR017853">
    <property type="entry name" value="GH"/>
</dbReference>
<accession>A0AA47GGX5</accession>
<evidence type="ECO:0000256" key="6">
    <source>
        <dbReference type="ARBA" id="ARBA00023295"/>
    </source>
</evidence>
<dbReference type="Gene3D" id="2.60.40.10">
    <property type="entry name" value="Immunoglobulins"/>
    <property type="match status" value="2"/>
</dbReference>
<dbReference type="Proteomes" id="UP001164557">
    <property type="component" value="Chromosome"/>
</dbReference>
<dbReference type="EC" id="3.2.1.23" evidence="3 8"/>
<dbReference type="InterPro" id="IPR011013">
    <property type="entry name" value="Gal_mutarotase_sf_dom"/>
</dbReference>
<dbReference type="InterPro" id="IPR013783">
    <property type="entry name" value="Ig-like_fold"/>
</dbReference>
<dbReference type="InterPro" id="IPR032312">
    <property type="entry name" value="LacZ_4"/>
</dbReference>
<dbReference type="InterPro" id="IPR004199">
    <property type="entry name" value="B-gal_small/dom_5"/>
</dbReference>
<feature type="domain" description="Beta galactosidase small chain/" evidence="9">
    <location>
        <begin position="733"/>
        <end position="1004"/>
    </location>
</feature>
<dbReference type="PROSITE" id="PS00608">
    <property type="entry name" value="GLYCOSYL_HYDROL_F2_2"/>
    <property type="match status" value="1"/>
</dbReference>
<dbReference type="RefSeq" id="WP_046326491.1">
    <property type="nucleotide sequence ID" value="NZ_CP084389.1"/>
</dbReference>
<dbReference type="InterPro" id="IPR050347">
    <property type="entry name" value="Bact_Beta-galactosidase"/>
</dbReference>
<dbReference type="Pfam" id="PF02836">
    <property type="entry name" value="Glyco_hydro_2_C"/>
    <property type="match status" value="1"/>
</dbReference>
<dbReference type="PANTHER" id="PTHR46323">
    <property type="entry name" value="BETA-GALACTOSIDASE"/>
    <property type="match status" value="1"/>
</dbReference>
<dbReference type="SUPFAM" id="SSF51445">
    <property type="entry name" value="(Trans)glycosidases"/>
    <property type="match status" value="1"/>
</dbReference>
<dbReference type="InterPro" id="IPR006104">
    <property type="entry name" value="Glyco_hydro_2_N"/>
</dbReference>
<dbReference type="InterPro" id="IPR006103">
    <property type="entry name" value="Glyco_hydro_2_cat"/>
</dbReference>
<dbReference type="InterPro" id="IPR036156">
    <property type="entry name" value="Beta-gal/glucu_dom_sf"/>
</dbReference>
<dbReference type="PANTHER" id="PTHR46323:SF2">
    <property type="entry name" value="BETA-GALACTOSIDASE"/>
    <property type="match status" value="1"/>
</dbReference>
<dbReference type="InterPro" id="IPR023232">
    <property type="entry name" value="Glyco_hydro_2_AS"/>
</dbReference>
<evidence type="ECO:0000313" key="11">
    <source>
        <dbReference type="Proteomes" id="UP001164557"/>
    </source>
</evidence>
<protein>
    <recommendedName>
        <fullName evidence="4 8">Beta-galactosidase</fullName>
        <ecNumber evidence="3 8">3.2.1.23</ecNumber>
    </recommendedName>
    <alternativeName>
        <fullName evidence="7 8">Lactase</fullName>
    </alternativeName>
</protein>